<keyword evidence="2" id="KW-0813">Transport</keyword>
<comment type="caution">
    <text evidence="10">The sequence shown here is derived from an EMBL/GenBank/DDBJ whole genome shotgun (WGS) entry which is preliminary data.</text>
</comment>
<dbReference type="InterPro" id="IPR018456">
    <property type="entry name" value="PTR2_symporter_CS"/>
</dbReference>
<feature type="transmembrane region" description="Helical" evidence="8">
    <location>
        <begin position="57"/>
        <end position="79"/>
    </location>
</feature>
<keyword evidence="4 8" id="KW-0812">Transmembrane</keyword>
<feature type="transmembrane region" description="Helical" evidence="8">
    <location>
        <begin position="26"/>
        <end position="45"/>
    </location>
</feature>
<sequence length="492" mass="52720">MEQERKIFGHPVALITLFFTEMWERFSYYGMRALLMLFMTTPLLGSNPGLGLGVAHASAIYGLYTASVYFLTLAGGWIADNLWGQRKAVFVGGCIIAAGHFSMAVPGNVSFFLGLILIAIGTGLLKPNVSTMVGELYPEGGARRDAGFSVFYMGINTGAFLGPIICGALGENWNWHAGFSAAGIGMVLGLIQYKAGAKLLGNAGLLDEDTSSTRFKNKNRNFYLIAGSAILLLVLFGYLVNQGIFQLSMEDIASGLGYGILILVLIYFIYLFIAGGHSGPEKKRLGVIFWLFILAAVFWSGFEQAGSSLNLFADQDTNRMVGGWEVPASWLQSVNPIFIIVLAPVFGWLWTWLAARNANPSAPLKFALGLIGLSAGFFVISWGAANSGPGNLASPAWLIVTYFFHTCGELCLSPVGLSSVTKLAPKSRVGQMMGIWFVAAALGNLFAGLLSGQLEELDSQALFSKVAMFIGAAGIIALLASPFVRKLMGDVK</sequence>
<dbReference type="InterPro" id="IPR036259">
    <property type="entry name" value="MFS_trans_sf"/>
</dbReference>
<feature type="transmembrane region" description="Helical" evidence="8">
    <location>
        <begin position="222"/>
        <end position="240"/>
    </location>
</feature>
<dbReference type="OrthoDB" id="9772725at2"/>
<gene>
    <name evidence="10" type="ORF">EDD80_105204</name>
</gene>
<evidence type="ECO:0000256" key="5">
    <source>
        <dbReference type="ARBA" id="ARBA00022856"/>
    </source>
</evidence>
<reference evidence="10 11" key="1">
    <citation type="submission" date="2019-03" db="EMBL/GenBank/DDBJ databases">
        <title>Genomic Encyclopedia of Type Strains, Phase IV (KMG-IV): sequencing the most valuable type-strain genomes for metagenomic binning, comparative biology and taxonomic classification.</title>
        <authorList>
            <person name="Goeker M."/>
        </authorList>
    </citation>
    <scope>NUCLEOTIDE SEQUENCE [LARGE SCALE GENOMIC DNA]</scope>
    <source>
        <strain evidence="10 11">DSM 21100</strain>
    </source>
</reference>
<dbReference type="NCBIfam" id="TIGR00924">
    <property type="entry name" value="yjdL_sub1_fam"/>
    <property type="match status" value="1"/>
</dbReference>
<evidence type="ECO:0000256" key="1">
    <source>
        <dbReference type="ARBA" id="ARBA00004651"/>
    </source>
</evidence>
<dbReference type="Pfam" id="PF00854">
    <property type="entry name" value="PTR2"/>
    <property type="match status" value="1"/>
</dbReference>
<keyword evidence="3" id="KW-1003">Cell membrane</keyword>
<feature type="transmembrane region" description="Helical" evidence="8">
    <location>
        <begin position="111"/>
        <end position="129"/>
    </location>
</feature>
<dbReference type="Proteomes" id="UP000295807">
    <property type="component" value="Unassembled WGS sequence"/>
</dbReference>
<dbReference type="Gene3D" id="1.20.1250.20">
    <property type="entry name" value="MFS general substrate transporter like domains"/>
    <property type="match status" value="1"/>
</dbReference>
<feature type="transmembrane region" description="Helical" evidence="8">
    <location>
        <begin position="285"/>
        <end position="302"/>
    </location>
</feature>
<organism evidence="10 11">
    <name type="scientific">Anseongella ginsenosidimutans</name>
    <dbReference type="NCBI Taxonomy" id="496056"/>
    <lineage>
        <taxon>Bacteria</taxon>
        <taxon>Pseudomonadati</taxon>
        <taxon>Bacteroidota</taxon>
        <taxon>Sphingobacteriia</taxon>
        <taxon>Sphingobacteriales</taxon>
        <taxon>Sphingobacteriaceae</taxon>
        <taxon>Anseongella</taxon>
    </lineage>
</organism>
<feature type="transmembrane region" description="Helical" evidence="8">
    <location>
        <begin position="252"/>
        <end position="273"/>
    </location>
</feature>
<feature type="transmembrane region" description="Helical" evidence="8">
    <location>
        <begin position="429"/>
        <end position="450"/>
    </location>
</feature>
<feature type="transmembrane region" description="Helical" evidence="8">
    <location>
        <begin position="334"/>
        <end position="354"/>
    </location>
</feature>
<dbReference type="InterPro" id="IPR005279">
    <property type="entry name" value="Dipep/tripep_permease"/>
</dbReference>
<dbReference type="CDD" id="cd17346">
    <property type="entry name" value="MFS_DtpA_like"/>
    <property type="match status" value="1"/>
</dbReference>
<dbReference type="PANTHER" id="PTHR23517:SF15">
    <property type="entry name" value="PROTON-DEPENDENT OLIGOPEPTIDE FAMILY TRANSPORT PROTEIN"/>
    <property type="match status" value="1"/>
</dbReference>
<evidence type="ECO:0000256" key="7">
    <source>
        <dbReference type="ARBA" id="ARBA00023136"/>
    </source>
</evidence>
<dbReference type="GO" id="GO:1904680">
    <property type="term" value="F:peptide transmembrane transporter activity"/>
    <property type="evidence" value="ECO:0007669"/>
    <property type="project" value="InterPro"/>
</dbReference>
<keyword evidence="11" id="KW-1185">Reference proteome</keyword>
<evidence type="ECO:0000259" key="9">
    <source>
        <dbReference type="PROSITE" id="PS50850"/>
    </source>
</evidence>
<feature type="transmembrane region" description="Helical" evidence="8">
    <location>
        <begin position="396"/>
        <end position="417"/>
    </location>
</feature>
<feature type="transmembrane region" description="Helical" evidence="8">
    <location>
        <begin position="366"/>
        <end position="384"/>
    </location>
</feature>
<keyword evidence="7 8" id="KW-0472">Membrane</keyword>
<dbReference type="InterPro" id="IPR050171">
    <property type="entry name" value="MFS_Transporters"/>
</dbReference>
<keyword evidence="5" id="KW-0653">Protein transport</keyword>
<evidence type="ECO:0000313" key="10">
    <source>
        <dbReference type="EMBL" id="TCS87390.1"/>
    </source>
</evidence>
<dbReference type="SUPFAM" id="SSF103473">
    <property type="entry name" value="MFS general substrate transporter"/>
    <property type="match status" value="1"/>
</dbReference>
<evidence type="ECO:0000313" key="11">
    <source>
        <dbReference type="Proteomes" id="UP000295807"/>
    </source>
</evidence>
<dbReference type="PROSITE" id="PS50850">
    <property type="entry name" value="MFS"/>
    <property type="match status" value="1"/>
</dbReference>
<dbReference type="AlphaFoldDB" id="A0A4R3KR49"/>
<comment type="subcellular location">
    <subcellularLocation>
        <location evidence="1">Cell membrane</location>
        <topology evidence="1">Multi-pass membrane protein</topology>
    </subcellularLocation>
</comment>
<dbReference type="InterPro" id="IPR000109">
    <property type="entry name" value="POT_fam"/>
</dbReference>
<evidence type="ECO:0000256" key="2">
    <source>
        <dbReference type="ARBA" id="ARBA00022448"/>
    </source>
</evidence>
<keyword evidence="6 8" id="KW-1133">Transmembrane helix</keyword>
<protein>
    <submittedName>
        <fullName evidence="10">POT family proton-dependent oligopeptide transporter</fullName>
    </submittedName>
</protein>
<evidence type="ECO:0000256" key="6">
    <source>
        <dbReference type="ARBA" id="ARBA00022989"/>
    </source>
</evidence>
<evidence type="ECO:0000256" key="8">
    <source>
        <dbReference type="SAM" id="Phobius"/>
    </source>
</evidence>
<dbReference type="RefSeq" id="WP_132129185.1">
    <property type="nucleotide sequence ID" value="NZ_SMAD01000005.1"/>
</dbReference>
<feature type="transmembrane region" description="Helical" evidence="8">
    <location>
        <begin position="150"/>
        <end position="170"/>
    </location>
</feature>
<feature type="transmembrane region" description="Helical" evidence="8">
    <location>
        <begin position="176"/>
        <end position="193"/>
    </location>
</feature>
<dbReference type="GO" id="GO:0006857">
    <property type="term" value="P:oligopeptide transport"/>
    <property type="evidence" value="ECO:0007669"/>
    <property type="project" value="InterPro"/>
</dbReference>
<proteinExistence type="predicted"/>
<dbReference type="PROSITE" id="PS01022">
    <property type="entry name" value="PTR2_1"/>
    <property type="match status" value="1"/>
</dbReference>
<feature type="transmembrane region" description="Helical" evidence="8">
    <location>
        <begin position="462"/>
        <end position="484"/>
    </location>
</feature>
<name>A0A4R3KR49_9SPHI</name>
<accession>A0A4R3KR49</accession>
<feature type="domain" description="Major facilitator superfamily (MFS) profile" evidence="9">
    <location>
        <begin position="13"/>
        <end position="489"/>
    </location>
</feature>
<dbReference type="PANTHER" id="PTHR23517">
    <property type="entry name" value="RESISTANCE PROTEIN MDTM, PUTATIVE-RELATED-RELATED"/>
    <property type="match status" value="1"/>
</dbReference>
<dbReference type="EMBL" id="SMAD01000005">
    <property type="protein sequence ID" value="TCS87390.1"/>
    <property type="molecule type" value="Genomic_DNA"/>
</dbReference>
<evidence type="ECO:0000256" key="3">
    <source>
        <dbReference type="ARBA" id="ARBA00022475"/>
    </source>
</evidence>
<dbReference type="InterPro" id="IPR020846">
    <property type="entry name" value="MFS_dom"/>
</dbReference>
<evidence type="ECO:0000256" key="4">
    <source>
        <dbReference type="ARBA" id="ARBA00022692"/>
    </source>
</evidence>
<keyword evidence="5" id="KW-0571">Peptide transport</keyword>
<dbReference type="GO" id="GO:0005886">
    <property type="term" value="C:plasma membrane"/>
    <property type="evidence" value="ECO:0007669"/>
    <property type="project" value="UniProtKB-SubCell"/>
</dbReference>